<feature type="domain" description="Potassium channel" evidence="10">
    <location>
        <begin position="31"/>
        <end position="99"/>
    </location>
</feature>
<accession>A0A915IWA7</accession>
<feature type="transmembrane region" description="Helical" evidence="9">
    <location>
        <begin position="7"/>
        <end position="24"/>
    </location>
</feature>
<keyword evidence="7 8" id="KW-0407">Ion channel</keyword>
<keyword evidence="5 8" id="KW-0406">Ion transport</keyword>
<dbReference type="PRINTS" id="PR01333">
    <property type="entry name" value="2POREKCHANEL"/>
</dbReference>
<feature type="transmembrane region" description="Helical" evidence="9">
    <location>
        <begin position="192"/>
        <end position="214"/>
    </location>
</feature>
<dbReference type="AlphaFoldDB" id="A0A915IWA7"/>
<dbReference type="PANTHER" id="PTHR11003:SF334">
    <property type="entry name" value="FI03418P"/>
    <property type="match status" value="1"/>
</dbReference>
<keyword evidence="3 8" id="KW-0812">Transmembrane</keyword>
<dbReference type="InterPro" id="IPR013099">
    <property type="entry name" value="K_chnl_dom"/>
</dbReference>
<evidence type="ECO:0000313" key="11">
    <source>
        <dbReference type="Proteomes" id="UP000887565"/>
    </source>
</evidence>
<evidence type="ECO:0000256" key="2">
    <source>
        <dbReference type="ARBA" id="ARBA00022448"/>
    </source>
</evidence>
<keyword evidence="6 9" id="KW-0472">Membrane</keyword>
<evidence type="ECO:0000256" key="1">
    <source>
        <dbReference type="ARBA" id="ARBA00004141"/>
    </source>
</evidence>
<feature type="transmembrane region" description="Helical" evidence="9">
    <location>
        <begin position="166"/>
        <end position="186"/>
    </location>
</feature>
<feature type="transmembrane region" description="Helical" evidence="9">
    <location>
        <begin position="136"/>
        <end position="159"/>
    </location>
</feature>
<dbReference type="GO" id="GO:0030322">
    <property type="term" value="P:stabilization of membrane potential"/>
    <property type="evidence" value="ECO:0007669"/>
    <property type="project" value="TreeGrafter"/>
</dbReference>
<keyword evidence="4 9" id="KW-1133">Transmembrane helix</keyword>
<comment type="subcellular location">
    <subcellularLocation>
        <location evidence="1">Membrane</location>
        <topology evidence="1">Multi-pass membrane protein</topology>
    </subcellularLocation>
</comment>
<dbReference type="WBParaSite" id="nRc.2.0.1.t17690-RA">
    <property type="protein sequence ID" value="nRc.2.0.1.t17690-RA"/>
    <property type="gene ID" value="nRc.2.0.1.g17690"/>
</dbReference>
<dbReference type="GO" id="GO:0005886">
    <property type="term" value="C:plasma membrane"/>
    <property type="evidence" value="ECO:0007669"/>
    <property type="project" value="TreeGrafter"/>
</dbReference>
<dbReference type="GO" id="GO:0015271">
    <property type="term" value="F:outward rectifier potassium channel activity"/>
    <property type="evidence" value="ECO:0007669"/>
    <property type="project" value="TreeGrafter"/>
</dbReference>
<evidence type="ECO:0000256" key="7">
    <source>
        <dbReference type="ARBA" id="ARBA00023303"/>
    </source>
</evidence>
<dbReference type="Proteomes" id="UP000887565">
    <property type="component" value="Unplaced"/>
</dbReference>
<evidence type="ECO:0000313" key="12">
    <source>
        <dbReference type="WBParaSite" id="nRc.2.0.1.t17690-RA"/>
    </source>
</evidence>
<dbReference type="Pfam" id="PF07885">
    <property type="entry name" value="Ion_trans_2"/>
    <property type="match status" value="2"/>
</dbReference>
<comment type="similarity">
    <text evidence="8">Belongs to the two pore domain potassium channel (TC 1.A.1.8) family.</text>
</comment>
<feature type="transmembrane region" description="Helical" evidence="9">
    <location>
        <begin position="44"/>
        <end position="62"/>
    </location>
</feature>
<sequence length="319" mass="36058">MAIFVVSFGYMIIGGYFFCMIEGWKSATSESTNSTSLEDRAVGWTLLDGFLYSYSTVTTIGYSHLHTKTKIGRLYFVFFGLVGIPLFALAINDLAQFMEEGLEFFMKKVNRRLISKYGDRMPLAGWTCCQMPGKSLALIPITLILFLGYLALGGLILPLWEKDWDFVSGFYVAFDAITTVGIGDVYPQEKRMFLVTIIYFTLGISLACVGVTAFGDVGRRLHFYGIRPTNCAGQTINFSGRSMPVSQLIELIGREFGSTDQEIRIVQRNFDRLIRNYFDGNIDSSIKNNKRSNFAAKKVENLFFDTVPFRNVKDDKLYT</sequence>
<feature type="transmembrane region" description="Helical" evidence="9">
    <location>
        <begin position="74"/>
        <end position="91"/>
    </location>
</feature>
<evidence type="ECO:0000256" key="6">
    <source>
        <dbReference type="ARBA" id="ARBA00023136"/>
    </source>
</evidence>
<dbReference type="Gene3D" id="1.10.287.70">
    <property type="match status" value="1"/>
</dbReference>
<evidence type="ECO:0000256" key="5">
    <source>
        <dbReference type="ARBA" id="ARBA00023065"/>
    </source>
</evidence>
<evidence type="ECO:0000256" key="9">
    <source>
        <dbReference type="SAM" id="Phobius"/>
    </source>
</evidence>
<dbReference type="OMA" id="LRNTERF"/>
<dbReference type="SUPFAM" id="SSF81324">
    <property type="entry name" value="Voltage-gated potassium channels"/>
    <property type="match status" value="2"/>
</dbReference>
<name>A0A915IWA7_ROMCU</name>
<dbReference type="GO" id="GO:0022841">
    <property type="term" value="F:potassium ion leak channel activity"/>
    <property type="evidence" value="ECO:0007669"/>
    <property type="project" value="TreeGrafter"/>
</dbReference>
<evidence type="ECO:0000256" key="3">
    <source>
        <dbReference type="ARBA" id="ARBA00022692"/>
    </source>
</evidence>
<feature type="domain" description="Potassium channel" evidence="10">
    <location>
        <begin position="145"/>
        <end position="217"/>
    </location>
</feature>
<dbReference type="InterPro" id="IPR003280">
    <property type="entry name" value="2pore_dom_K_chnl"/>
</dbReference>
<proteinExistence type="inferred from homology"/>
<keyword evidence="2 8" id="KW-0813">Transport</keyword>
<dbReference type="PANTHER" id="PTHR11003">
    <property type="entry name" value="POTASSIUM CHANNEL, SUBFAMILY K"/>
    <property type="match status" value="1"/>
</dbReference>
<keyword evidence="11" id="KW-1185">Reference proteome</keyword>
<evidence type="ECO:0000256" key="8">
    <source>
        <dbReference type="RuleBase" id="RU003857"/>
    </source>
</evidence>
<evidence type="ECO:0000259" key="10">
    <source>
        <dbReference type="Pfam" id="PF07885"/>
    </source>
</evidence>
<organism evidence="11 12">
    <name type="scientific">Romanomermis culicivorax</name>
    <name type="common">Nematode worm</name>
    <dbReference type="NCBI Taxonomy" id="13658"/>
    <lineage>
        <taxon>Eukaryota</taxon>
        <taxon>Metazoa</taxon>
        <taxon>Ecdysozoa</taxon>
        <taxon>Nematoda</taxon>
        <taxon>Enoplea</taxon>
        <taxon>Dorylaimia</taxon>
        <taxon>Mermithida</taxon>
        <taxon>Mermithoidea</taxon>
        <taxon>Mermithidae</taxon>
        <taxon>Romanomermis</taxon>
    </lineage>
</organism>
<evidence type="ECO:0000256" key="4">
    <source>
        <dbReference type="ARBA" id="ARBA00022989"/>
    </source>
</evidence>
<reference evidence="12" key="1">
    <citation type="submission" date="2022-11" db="UniProtKB">
        <authorList>
            <consortium name="WormBaseParasite"/>
        </authorList>
    </citation>
    <scope>IDENTIFICATION</scope>
</reference>
<protein>
    <submittedName>
        <fullName evidence="12">Potassium channel domain-containing protein</fullName>
    </submittedName>
</protein>